<dbReference type="Gene3D" id="1.10.357.10">
    <property type="entry name" value="Tetracycline Repressor, domain 2"/>
    <property type="match status" value="1"/>
</dbReference>
<evidence type="ECO:0000313" key="6">
    <source>
        <dbReference type="EMBL" id="NGN69825.1"/>
    </source>
</evidence>
<evidence type="ECO:0000256" key="2">
    <source>
        <dbReference type="ARBA" id="ARBA00023125"/>
    </source>
</evidence>
<protein>
    <submittedName>
        <fullName evidence="6">TetR/AcrR family transcriptional regulator</fullName>
    </submittedName>
</protein>
<name>A0A6G4UC65_9ACTN</name>
<proteinExistence type="predicted"/>
<sequence>MARAGLTTERVALAAADLADEVGLDALTVSALARRLGVRDASLYSHVKSLHDLRMRVAVLAAADFAERLAPELAGRAGADALTAFATVYRSFALERPGRYAATQLPLADGYTSPAGERAIEMTYQMLRDGYALEEPDLTDAVRLLRSTLHGYADLELKGGFGHPREVERSWAQAVRALHVALTNWPCPPTRGARPH</sequence>
<dbReference type="Gene3D" id="1.10.10.60">
    <property type="entry name" value="Homeodomain-like"/>
    <property type="match status" value="1"/>
</dbReference>
<dbReference type="InterPro" id="IPR001647">
    <property type="entry name" value="HTH_TetR"/>
</dbReference>
<comment type="caution">
    <text evidence="6">The sequence shown here is derived from an EMBL/GenBank/DDBJ whole genome shotgun (WGS) entry which is preliminary data.</text>
</comment>
<evidence type="ECO:0000256" key="3">
    <source>
        <dbReference type="ARBA" id="ARBA00023163"/>
    </source>
</evidence>
<dbReference type="Proteomes" id="UP000481583">
    <property type="component" value="Unassembled WGS sequence"/>
</dbReference>
<dbReference type="InterPro" id="IPR025996">
    <property type="entry name" value="MT1864/Rv1816-like_C"/>
</dbReference>
<gene>
    <name evidence="6" type="ORF">G5C51_38800</name>
</gene>
<keyword evidence="3" id="KW-0804">Transcription</keyword>
<evidence type="ECO:0000256" key="1">
    <source>
        <dbReference type="ARBA" id="ARBA00023015"/>
    </source>
</evidence>
<dbReference type="GO" id="GO:0003677">
    <property type="term" value="F:DNA binding"/>
    <property type="evidence" value="ECO:0007669"/>
    <property type="project" value="UniProtKB-UniRule"/>
</dbReference>
<keyword evidence="2 4" id="KW-0238">DNA-binding</keyword>
<dbReference type="Pfam" id="PF13305">
    <property type="entry name" value="TetR_C_33"/>
    <property type="match status" value="1"/>
</dbReference>
<dbReference type="SUPFAM" id="SSF46689">
    <property type="entry name" value="Homeodomain-like"/>
    <property type="match status" value="1"/>
</dbReference>
<evidence type="ECO:0000256" key="4">
    <source>
        <dbReference type="PROSITE-ProRule" id="PRU00335"/>
    </source>
</evidence>
<dbReference type="EMBL" id="JAAKZV010000348">
    <property type="protein sequence ID" value="NGN69825.1"/>
    <property type="molecule type" value="Genomic_DNA"/>
</dbReference>
<reference evidence="6 7" key="1">
    <citation type="submission" date="2020-02" db="EMBL/GenBank/DDBJ databases">
        <title>Whole-genome analyses of novel actinobacteria.</title>
        <authorList>
            <person name="Sahin N."/>
        </authorList>
    </citation>
    <scope>NUCLEOTIDE SEQUENCE [LARGE SCALE GENOMIC DNA]</scope>
    <source>
        <strain evidence="6 7">A7024</strain>
    </source>
</reference>
<organism evidence="6 7">
    <name type="scientific">Streptomyces coryli</name>
    <dbReference type="NCBI Taxonomy" id="1128680"/>
    <lineage>
        <taxon>Bacteria</taxon>
        <taxon>Bacillati</taxon>
        <taxon>Actinomycetota</taxon>
        <taxon>Actinomycetes</taxon>
        <taxon>Kitasatosporales</taxon>
        <taxon>Streptomycetaceae</taxon>
        <taxon>Streptomyces</taxon>
    </lineage>
</organism>
<dbReference type="RefSeq" id="WP_165245094.1">
    <property type="nucleotide sequence ID" value="NZ_JAAKZV010000348.1"/>
</dbReference>
<evidence type="ECO:0000313" key="7">
    <source>
        <dbReference type="Proteomes" id="UP000481583"/>
    </source>
</evidence>
<dbReference type="PROSITE" id="PS50977">
    <property type="entry name" value="HTH_TETR_2"/>
    <property type="match status" value="1"/>
</dbReference>
<feature type="DNA-binding region" description="H-T-H motif" evidence="4">
    <location>
        <begin position="28"/>
        <end position="47"/>
    </location>
</feature>
<dbReference type="InterPro" id="IPR009057">
    <property type="entry name" value="Homeodomain-like_sf"/>
</dbReference>
<dbReference type="Pfam" id="PF00440">
    <property type="entry name" value="TetR_N"/>
    <property type="match status" value="1"/>
</dbReference>
<feature type="domain" description="HTH tetR-type" evidence="5">
    <location>
        <begin position="5"/>
        <end position="65"/>
    </location>
</feature>
<keyword evidence="7" id="KW-1185">Reference proteome</keyword>
<dbReference type="InterPro" id="IPR036271">
    <property type="entry name" value="Tet_transcr_reg_TetR-rel_C_sf"/>
</dbReference>
<dbReference type="AlphaFoldDB" id="A0A6G4UC65"/>
<dbReference type="SUPFAM" id="SSF48498">
    <property type="entry name" value="Tetracyclin repressor-like, C-terminal domain"/>
    <property type="match status" value="1"/>
</dbReference>
<accession>A0A6G4UC65</accession>
<evidence type="ECO:0000259" key="5">
    <source>
        <dbReference type="PROSITE" id="PS50977"/>
    </source>
</evidence>
<keyword evidence="1" id="KW-0805">Transcription regulation</keyword>